<name>A0ABY3XDR4_9GAMM</name>
<protein>
    <recommendedName>
        <fullName evidence="4">Secreted protein</fullName>
    </recommendedName>
</protein>
<accession>A0ABY3XDR4</accession>
<proteinExistence type="predicted"/>
<gene>
    <name evidence="2" type="ORF">MOV92_21030</name>
</gene>
<dbReference type="EMBL" id="CP093547">
    <property type="protein sequence ID" value="UNP28926.1"/>
    <property type="molecule type" value="Genomic_DNA"/>
</dbReference>
<dbReference type="RefSeq" id="WP_057944460.1">
    <property type="nucleotide sequence ID" value="NZ_CP011131.1"/>
</dbReference>
<evidence type="ECO:0000313" key="3">
    <source>
        <dbReference type="Proteomes" id="UP000829194"/>
    </source>
</evidence>
<evidence type="ECO:0000256" key="1">
    <source>
        <dbReference type="SAM" id="MobiDB-lite"/>
    </source>
</evidence>
<reference evidence="2 3" key="1">
    <citation type="submission" date="2022-03" db="EMBL/GenBank/DDBJ databases">
        <title>Complete genome sequence of Lysobacter capsici VKM B-2533 and Lysobacter gummosus 10.1.1, promising sources of lytic agents.</title>
        <authorList>
            <person name="Tarlachkov S.V."/>
            <person name="Kudryakova I.V."/>
            <person name="Afoshin A.S."/>
            <person name="Leontyevskaya E.A."/>
            <person name="Leontyevskaya N.V."/>
        </authorList>
    </citation>
    <scope>NUCLEOTIDE SEQUENCE [LARGE SCALE GENOMIC DNA]</scope>
    <source>
        <strain evidence="2 3">10.1.1</strain>
    </source>
</reference>
<sequence length="155" mass="15833">MPARKQPRRFRFHPLSIGVAQAIPLLIALQFYSGEAAAACTPAAPTDGSTVSCAGVPILLPPNPNSFLSNANNLDVTVPAGAIMSTLPGGTAMSFGGNGPTLDRQGQGARSMSKTRRVASRGTGSKATKRRPATRLAAATPRSAPPSGAVTQPQT</sequence>
<feature type="region of interest" description="Disordered" evidence="1">
    <location>
        <begin position="91"/>
        <end position="155"/>
    </location>
</feature>
<dbReference type="Proteomes" id="UP000829194">
    <property type="component" value="Chromosome"/>
</dbReference>
<organism evidence="2 3">
    <name type="scientific">Lysobacter gummosus</name>
    <dbReference type="NCBI Taxonomy" id="262324"/>
    <lineage>
        <taxon>Bacteria</taxon>
        <taxon>Pseudomonadati</taxon>
        <taxon>Pseudomonadota</taxon>
        <taxon>Gammaproteobacteria</taxon>
        <taxon>Lysobacterales</taxon>
        <taxon>Lysobacteraceae</taxon>
        <taxon>Lysobacter</taxon>
    </lineage>
</organism>
<evidence type="ECO:0008006" key="4">
    <source>
        <dbReference type="Google" id="ProtNLM"/>
    </source>
</evidence>
<feature type="compositionally biased region" description="Low complexity" evidence="1">
    <location>
        <begin position="134"/>
        <end position="147"/>
    </location>
</feature>
<keyword evidence="3" id="KW-1185">Reference proteome</keyword>
<evidence type="ECO:0000313" key="2">
    <source>
        <dbReference type="EMBL" id="UNP28926.1"/>
    </source>
</evidence>